<keyword evidence="2" id="KW-1133">Transmembrane helix</keyword>
<keyword evidence="4" id="KW-1185">Reference proteome</keyword>
<protein>
    <submittedName>
        <fullName evidence="3">Uncharacterized protein</fullName>
    </submittedName>
</protein>
<accession>A0ABT3NA63</accession>
<keyword evidence="2" id="KW-0472">Membrane</keyword>
<feature type="region of interest" description="Disordered" evidence="1">
    <location>
        <begin position="73"/>
        <end position="117"/>
    </location>
</feature>
<feature type="transmembrane region" description="Helical" evidence="2">
    <location>
        <begin position="9"/>
        <end position="29"/>
    </location>
</feature>
<evidence type="ECO:0000313" key="3">
    <source>
        <dbReference type="EMBL" id="MCW7753857.1"/>
    </source>
</evidence>
<evidence type="ECO:0000256" key="2">
    <source>
        <dbReference type="SAM" id="Phobius"/>
    </source>
</evidence>
<name>A0ABT3NA63_9BACT</name>
<dbReference type="EMBL" id="JAPFPW010000007">
    <property type="protein sequence ID" value="MCW7753857.1"/>
    <property type="molecule type" value="Genomic_DNA"/>
</dbReference>
<reference evidence="3 4" key="1">
    <citation type="submission" date="2022-11" db="EMBL/GenBank/DDBJ databases">
        <title>Desulfobotulus tamanensis H1 sp. nov. - anaerobic, alkaliphilic, sulphate reducing bacterium isolated from terrestrial mud volcano.</title>
        <authorList>
            <person name="Frolova A."/>
            <person name="Merkel A.Y."/>
            <person name="Slobodkin A.I."/>
        </authorList>
    </citation>
    <scope>NUCLEOTIDE SEQUENCE [LARGE SCALE GENOMIC DNA]</scope>
    <source>
        <strain evidence="3 4">H1</strain>
    </source>
</reference>
<comment type="caution">
    <text evidence="3">The sequence shown here is derived from an EMBL/GenBank/DDBJ whole genome shotgun (WGS) entry which is preliminary data.</text>
</comment>
<keyword evidence="2" id="KW-0812">Transmembrane</keyword>
<dbReference type="RefSeq" id="WP_265424726.1">
    <property type="nucleotide sequence ID" value="NZ_JAPFPW010000007.1"/>
</dbReference>
<sequence>MHKGFFPWYFSYPAAVIVLACALVLNIWFSGHPVFMGFQLFFLFAAALWLLLGLPYAQSRYREQRTRSRMAFSRMQEEGLSGEERAGILRRKEETGGQKRTEDPAVSSPSFAVEDSGNQRIEKKEAAIDPGDWLKKMDSLDTVVPATGLTEKERPLGVADGFCADGAWQALGAVGEESSSFLCESREELSTGAVVPDLHDSSLLRIRELLEKEAPLSVDMAEVYCLQEGYGLSEALGEMNLVAEERGEGRIFQIRGEMVERL</sequence>
<dbReference type="Proteomes" id="UP001209681">
    <property type="component" value="Unassembled WGS sequence"/>
</dbReference>
<dbReference type="PROSITE" id="PS51257">
    <property type="entry name" value="PROKAR_LIPOPROTEIN"/>
    <property type="match status" value="1"/>
</dbReference>
<gene>
    <name evidence="3" type="ORF">OOT00_07660</name>
</gene>
<feature type="compositionally biased region" description="Basic and acidic residues" evidence="1">
    <location>
        <begin position="82"/>
        <end position="103"/>
    </location>
</feature>
<evidence type="ECO:0000313" key="4">
    <source>
        <dbReference type="Proteomes" id="UP001209681"/>
    </source>
</evidence>
<proteinExistence type="predicted"/>
<organism evidence="3 4">
    <name type="scientific">Desulfobotulus pelophilus</name>
    <dbReference type="NCBI Taxonomy" id="2823377"/>
    <lineage>
        <taxon>Bacteria</taxon>
        <taxon>Pseudomonadati</taxon>
        <taxon>Thermodesulfobacteriota</taxon>
        <taxon>Desulfobacteria</taxon>
        <taxon>Desulfobacterales</taxon>
        <taxon>Desulfobacteraceae</taxon>
        <taxon>Desulfobotulus</taxon>
    </lineage>
</organism>
<evidence type="ECO:0000256" key="1">
    <source>
        <dbReference type="SAM" id="MobiDB-lite"/>
    </source>
</evidence>
<feature type="transmembrane region" description="Helical" evidence="2">
    <location>
        <begin position="35"/>
        <end position="57"/>
    </location>
</feature>